<evidence type="ECO:0000313" key="4">
    <source>
        <dbReference type="Proteomes" id="UP000549394"/>
    </source>
</evidence>
<reference evidence="3 4" key="1">
    <citation type="submission" date="2020-08" db="EMBL/GenBank/DDBJ databases">
        <authorList>
            <person name="Hejnol A."/>
        </authorList>
    </citation>
    <scope>NUCLEOTIDE SEQUENCE [LARGE SCALE GENOMIC DNA]</scope>
</reference>
<feature type="compositionally biased region" description="Acidic residues" evidence="1">
    <location>
        <begin position="140"/>
        <end position="149"/>
    </location>
</feature>
<feature type="region of interest" description="Disordered" evidence="1">
    <location>
        <begin position="129"/>
        <end position="157"/>
    </location>
</feature>
<feature type="region of interest" description="Disordered" evidence="1">
    <location>
        <begin position="453"/>
        <end position="474"/>
    </location>
</feature>
<sequence length="490" mass="57707">MLCVRSYFKRISVRIVVINIKNSSSSKPIRFAVNPKSTVQQLAQLIIQKLKLPCTPEQLQLVPAERLRSSGLLNGSSTKKLTIYNKGQLIYVQHDLEEEAEDIDFEKSLFLKHIKRHQDAIKVTISYPKPSVEPSKDDCGGIDDNDDEENSQKDSDQEEFIQQFKILSTKEENDQCIIKVEMDRRMTVKSLKTIMKRYVKRGLYRFKVFKQFSSNQLSEISNMNETFQNLPDNGSACLVIQHGRALKENECIIKVFELDMNREDEYFKEPIEIIVELKWSIEKTKKLIAKEFNYSDDVKFRIRQKVWKTVQKIYFDDQSLDDLLIYNHGEVFCEKLMLPHERESNQLSVYLRRFRSSIPKFDKFEEFYINRSDYVNKSSFLDLVQQIKDKYGIENIKFAKPKTQYPHHTSVLDAEDQLNWEEHIESLKAYPYNISEDGSVIFYRDADEETATLSPERKKEIEKEENSKSTCSRNMYTRKEKALKIYATQQ</sequence>
<protein>
    <submittedName>
        <fullName evidence="3">DgyrCDS2415</fullName>
    </submittedName>
</protein>
<name>A0A7I8VD12_9ANNE</name>
<feature type="domain" description="Ubiquitin carboxyl-terminal hydrolase 47 C-terminal" evidence="2">
    <location>
        <begin position="253"/>
        <end position="486"/>
    </location>
</feature>
<dbReference type="InterPro" id="IPR045578">
    <property type="entry name" value="USP47_C"/>
</dbReference>
<evidence type="ECO:0000313" key="3">
    <source>
        <dbReference type="EMBL" id="CAD5113236.1"/>
    </source>
</evidence>
<accession>A0A7I8VD12</accession>
<dbReference type="Proteomes" id="UP000549394">
    <property type="component" value="Unassembled WGS sequence"/>
</dbReference>
<dbReference type="OrthoDB" id="289038at2759"/>
<dbReference type="AlphaFoldDB" id="A0A7I8VD12"/>
<keyword evidence="4" id="KW-1185">Reference proteome</keyword>
<feature type="compositionally biased region" description="Basic and acidic residues" evidence="1">
    <location>
        <begin position="455"/>
        <end position="467"/>
    </location>
</feature>
<evidence type="ECO:0000259" key="2">
    <source>
        <dbReference type="Pfam" id="PF19718"/>
    </source>
</evidence>
<gene>
    <name evidence="3" type="ORF">DGYR_LOCUS2267</name>
</gene>
<dbReference type="Pfam" id="PF19718">
    <property type="entry name" value="USP47_C"/>
    <property type="match status" value="1"/>
</dbReference>
<proteinExistence type="predicted"/>
<comment type="caution">
    <text evidence="3">The sequence shown here is derived from an EMBL/GenBank/DDBJ whole genome shotgun (WGS) entry which is preliminary data.</text>
</comment>
<organism evidence="3 4">
    <name type="scientific">Dimorphilus gyrociliatus</name>
    <dbReference type="NCBI Taxonomy" id="2664684"/>
    <lineage>
        <taxon>Eukaryota</taxon>
        <taxon>Metazoa</taxon>
        <taxon>Spiralia</taxon>
        <taxon>Lophotrochozoa</taxon>
        <taxon>Annelida</taxon>
        <taxon>Polychaeta</taxon>
        <taxon>Polychaeta incertae sedis</taxon>
        <taxon>Dinophilidae</taxon>
        <taxon>Dimorphilus</taxon>
    </lineage>
</organism>
<dbReference type="EMBL" id="CAJFCJ010000003">
    <property type="protein sequence ID" value="CAD5113236.1"/>
    <property type="molecule type" value="Genomic_DNA"/>
</dbReference>
<evidence type="ECO:0000256" key="1">
    <source>
        <dbReference type="SAM" id="MobiDB-lite"/>
    </source>
</evidence>